<dbReference type="AlphaFoldDB" id="A0A016WH45"/>
<comment type="caution">
    <text evidence="2">The sequence shown here is derived from an EMBL/GenBank/DDBJ whole genome shotgun (WGS) entry which is preliminary data.</text>
</comment>
<name>A0A016WH45_9BILA</name>
<feature type="transmembrane region" description="Helical" evidence="1">
    <location>
        <begin position="26"/>
        <end position="44"/>
    </location>
</feature>
<protein>
    <submittedName>
        <fullName evidence="2">Uncharacterized protein</fullName>
    </submittedName>
</protein>
<organism evidence="2 3">
    <name type="scientific">Ancylostoma ceylanicum</name>
    <dbReference type="NCBI Taxonomy" id="53326"/>
    <lineage>
        <taxon>Eukaryota</taxon>
        <taxon>Metazoa</taxon>
        <taxon>Ecdysozoa</taxon>
        <taxon>Nematoda</taxon>
        <taxon>Chromadorea</taxon>
        <taxon>Rhabditida</taxon>
        <taxon>Rhabditina</taxon>
        <taxon>Rhabditomorpha</taxon>
        <taxon>Strongyloidea</taxon>
        <taxon>Ancylostomatidae</taxon>
        <taxon>Ancylostomatinae</taxon>
        <taxon>Ancylostoma</taxon>
    </lineage>
</organism>
<evidence type="ECO:0000256" key="1">
    <source>
        <dbReference type="SAM" id="Phobius"/>
    </source>
</evidence>
<evidence type="ECO:0000313" key="3">
    <source>
        <dbReference type="Proteomes" id="UP000024635"/>
    </source>
</evidence>
<keyword evidence="3" id="KW-1185">Reference proteome</keyword>
<evidence type="ECO:0000313" key="2">
    <source>
        <dbReference type="EMBL" id="EYC38582.1"/>
    </source>
</evidence>
<dbReference type="EMBL" id="JARK01000308">
    <property type="protein sequence ID" value="EYC38582.1"/>
    <property type="molecule type" value="Genomic_DNA"/>
</dbReference>
<gene>
    <name evidence="2" type="primary">Acey_s0708.g1715</name>
    <name evidence="2" type="ORF">Y032_0708g1715</name>
</gene>
<keyword evidence="1" id="KW-0472">Membrane</keyword>
<dbReference type="Proteomes" id="UP000024635">
    <property type="component" value="Unassembled WGS sequence"/>
</dbReference>
<proteinExistence type="predicted"/>
<sequence>MTRTERGLYNTSDQAISRSTSLSSSLLLISGPCLFISTASLIFLPKVRVKFRCRTTTLNFGARSFVCLNIRCSLMGRMRGL</sequence>
<reference evidence="3" key="1">
    <citation type="journal article" date="2015" name="Nat. Genet.">
        <title>The genome and transcriptome of the zoonotic hookworm Ancylostoma ceylanicum identify infection-specific gene families.</title>
        <authorList>
            <person name="Schwarz E.M."/>
            <person name="Hu Y."/>
            <person name="Antoshechkin I."/>
            <person name="Miller M.M."/>
            <person name="Sternberg P.W."/>
            <person name="Aroian R.V."/>
        </authorList>
    </citation>
    <scope>NUCLEOTIDE SEQUENCE</scope>
    <source>
        <strain evidence="3">HY135</strain>
    </source>
</reference>
<accession>A0A016WH45</accession>
<keyword evidence="1" id="KW-0812">Transmembrane</keyword>
<keyword evidence="1" id="KW-1133">Transmembrane helix</keyword>